<evidence type="ECO:0000259" key="5">
    <source>
        <dbReference type="PROSITE" id="PS51779"/>
    </source>
</evidence>
<evidence type="ECO:0000256" key="1">
    <source>
        <dbReference type="ARBA" id="ARBA00004370"/>
    </source>
</evidence>
<gene>
    <name evidence="6" type="ORF">C7477_104124</name>
</gene>
<dbReference type="PANTHER" id="PTHR12815:SF42">
    <property type="entry name" value="BACTERIAL SURFACE ANTIGEN (D15) DOMAIN-CONTAINING PROTEIN"/>
    <property type="match status" value="1"/>
</dbReference>
<dbReference type="InterPro" id="IPR039910">
    <property type="entry name" value="D15-like"/>
</dbReference>
<comment type="caution">
    <text evidence="6">The sequence shown here is derived from an EMBL/GenBank/DDBJ whole genome shotgun (WGS) entry which is preliminary data.</text>
</comment>
<organism evidence="6 7">
    <name type="scientific">Phyllobacterium leguminum</name>
    <dbReference type="NCBI Taxonomy" id="314237"/>
    <lineage>
        <taxon>Bacteria</taxon>
        <taxon>Pseudomonadati</taxon>
        <taxon>Pseudomonadota</taxon>
        <taxon>Alphaproteobacteria</taxon>
        <taxon>Hyphomicrobiales</taxon>
        <taxon>Phyllobacteriaceae</taxon>
        <taxon>Phyllobacterium</taxon>
    </lineage>
</organism>
<feature type="domain" description="POTRA" evidence="5">
    <location>
        <begin position="245"/>
        <end position="319"/>
    </location>
</feature>
<dbReference type="InterPro" id="IPR000184">
    <property type="entry name" value="Bac_surfAg_D15"/>
</dbReference>
<dbReference type="AlphaFoldDB" id="A0A318T5A0"/>
<dbReference type="PANTHER" id="PTHR12815">
    <property type="entry name" value="SORTING AND ASSEMBLY MACHINERY SAMM50 PROTEIN FAMILY MEMBER"/>
    <property type="match status" value="1"/>
</dbReference>
<dbReference type="Proteomes" id="UP000247454">
    <property type="component" value="Unassembled WGS sequence"/>
</dbReference>
<comment type="subcellular location">
    <subcellularLocation>
        <location evidence="1">Membrane</location>
    </subcellularLocation>
</comment>
<dbReference type="InterPro" id="IPR010827">
    <property type="entry name" value="BamA/TamA_POTRA"/>
</dbReference>
<dbReference type="InterPro" id="IPR034746">
    <property type="entry name" value="POTRA"/>
</dbReference>
<dbReference type="Gene3D" id="3.10.20.310">
    <property type="entry name" value="membrane protein fhac"/>
    <property type="match status" value="1"/>
</dbReference>
<accession>A0A318T5A0</accession>
<dbReference type="PROSITE" id="PS51779">
    <property type="entry name" value="POTRA"/>
    <property type="match status" value="1"/>
</dbReference>
<sequence length="651" mass="69943">MRGPFRKIGIFALLLTGQVSPLGVSPAAAFDLFGIHLWGEKKETADASITDPKRYKVQVAITGNARNHDGRESDAKETVEGASSLVADEDKPVSGAAGLLAKARGDYRRILQALYGDGRYGGTISIKVNGREAADIPIDAELPSESAVVISVDPGPQFLFARTSISELAPPPSDPRDAVKSSEDEGFAPGKVAVSGTIVKAELLAVDGWRRQGFAKAKTTKESVVADHRNDSVDVDIAVDPGRRAHYGSVAVKGTERMDPQFVARQTGLKPGEVYNPRDIERARKRLNRLEVFRAATITEADEIEPDGTLPMTLTVQERPLRRFGVGGSYSTLDGAGLETYWMHRNLFGKAERLRFDAKVSGVGSTDKKAFDPKNYSYLAGVTFTKPGIFTPDTDFVSSLIAEQEVLDAYTRTAITAQAGLTHIFNDELKGRAFATVSRARFDDDYFGKRDFLTAGVLGGLTYDSRDKPADATSGYFLEGVVEPFHEFEYGNFAAKFTAEGRTYYGFGEDDRVVLAGRLKLGALAGPSASELPPDKLFFAGGGGSIRGYAYRNVGVVTSTGVVIGGRSLVETSAEVRARVTEDIGIVGFVDAGYVGENTLPDFSEEMSIGVGGGVRYQTGLGPIRLDVAVPLNRRHGDPSVAFYVGIGQAF</sequence>
<dbReference type="Pfam" id="PF01103">
    <property type="entry name" value="Omp85"/>
    <property type="match status" value="1"/>
</dbReference>
<keyword evidence="7" id="KW-1185">Reference proteome</keyword>
<dbReference type="Pfam" id="PF07244">
    <property type="entry name" value="POTRA"/>
    <property type="match status" value="1"/>
</dbReference>
<dbReference type="RefSeq" id="WP_110749622.1">
    <property type="nucleotide sequence ID" value="NZ_QJTF01000004.1"/>
</dbReference>
<dbReference type="Gene3D" id="2.40.160.50">
    <property type="entry name" value="membrane protein fhac: a member of the omp85/tpsb transporter family"/>
    <property type="match status" value="1"/>
</dbReference>
<protein>
    <submittedName>
        <fullName evidence="6">Autotransporter secretion outer membrane protein TamA</fullName>
    </submittedName>
</protein>
<evidence type="ECO:0000256" key="2">
    <source>
        <dbReference type="ARBA" id="ARBA00022452"/>
    </source>
</evidence>
<keyword evidence="2" id="KW-0812">Transmembrane</keyword>
<evidence type="ECO:0000256" key="4">
    <source>
        <dbReference type="SAM" id="MobiDB-lite"/>
    </source>
</evidence>
<dbReference type="EMBL" id="QJTF01000004">
    <property type="protein sequence ID" value="PYE89287.1"/>
    <property type="molecule type" value="Genomic_DNA"/>
</dbReference>
<evidence type="ECO:0000256" key="3">
    <source>
        <dbReference type="ARBA" id="ARBA00023136"/>
    </source>
</evidence>
<keyword evidence="2" id="KW-1134">Transmembrane beta strand</keyword>
<evidence type="ECO:0000313" key="7">
    <source>
        <dbReference type="Proteomes" id="UP000247454"/>
    </source>
</evidence>
<reference evidence="6 7" key="1">
    <citation type="submission" date="2018-06" db="EMBL/GenBank/DDBJ databases">
        <title>Genomic Encyclopedia of Type Strains, Phase III (KMG-III): the genomes of soil and plant-associated and newly described type strains.</title>
        <authorList>
            <person name="Whitman W."/>
        </authorList>
    </citation>
    <scope>NUCLEOTIDE SEQUENCE [LARGE SCALE GENOMIC DNA]</scope>
    <source>
        <strain evidence="6 7">ORS 1419</strain>
    </source>
</reference>
<dbReference type="OrthoDB" id="9769707at2"/>
<feature type="region of interest" description="Disordered" evidence="4">
    <location>
        <begin position="166"/>
        <end position="185"/>
    </location>
</feature>
<evidence type="ECO:0000313" key="6">
    <source>
        <dbReference type="EMBL" id="PYE89287.1"/>
    </source>
</evidence>
<dbReference type="GO" id="GO:0019867">
    <property type="term" value="C:outer membrane"/>
    <property type="evidence" value="ECO:0007669"/>
    <property type="project" value="InterPro"/>
</dbReference>
<name>A0A318T5A0_9HYPH</name>
<proteinExistence type="predicted"/>
<feature type="compositionally biased region" description="Basic and acidic residues" evidence="4">
    <location>
        <begin position="174"/>
        <end position="183"/>
    </location>
</feature>
<keyword evidence="3" id="KW-0472">Membrane</keyword>